<keyword evidence="5" id="KW-1133">Transmembrane helix</keyword>
<dbReference type="InterPro" id="IPR035965">
    <property type="entry name" value="PAS-like_dom_sf"/>
</dbReference>
<sequence>MLARIRSSLALRLALLVAGLCFAVFVVLAWMGNASQRDNMLHQLAESMDDEAELLYLSIEKPMIVGDDASTRKEFATLGRKFTETSLYLTDFTGNITYSTTSSDVRRDFAQAVNVPAIQAMLQKGLAQPIREGSLVQTDGRSLFVEVFSVENQPSCHHCHGASEPILGCMVIMKNVDPAMAAIANQTFNSALYSLAGGVLLVGTLLAFLRRVVLRPITRLAAASDAVAAGNYASHFILPGSDELAALSRNLEAMLQEIKTRLGFAQGVLKGVTYPCVLVDPDNTILYCNQELLSLFQKRGRPEDYLQTNASVFFYDDASRDTTALLAVRQNQRQARELTFRLPSGELTVNISATPITDLDGKPLGGFALYFDLTAIRAQEARIASQNVQMQEIAAQARIIMDRLVASSEELASQVEETAQGAHDQHQRTRQTAAAMEEMNATVLEVAGSASNAAQLTEDMRQEAGQGEAVVDETVAAIGSVAQETQSLQRAMEELDKQAEGIGAIMQVIQDIADQTNLLALNAAIEAARAGDAGRGFAVVADEVRKLAEKTMTATKDVAQSVSSIQAGVRKNSQAVHVAASSVDKATNQARHSRDALERIVTLAGQASDQVRSIAAASEQQSAASEEITRAVEAIHGIANENSLAMAEASKALNILAGLASELETLVQQLNT</sequence>
<dbReference type="PROSITE" id="PS50885">
    <property type="entry name" value="HAMP"/>
    <property type="match status" value="1"/>
</dbReference>
<dbReference type="CDD" id="cd00130">
    <property type="entry name" value="PAS"/>
    <property type="match status" value="1"/>
</dbReference>
<dbReference type="InterPro" id="IPR004090">
    <property type="entry name" value="Chemotax_Me-accpt_rcpt"/>
</dbReference>
<dbReference type="InterPro" id="IPR003660">
    <property type="entry name" value="HAMP_dom"/>
</dbReference>
<feature type="transmembrane region" description="Helical" evidence="5">
    <location>
        <begin position="191"/>
        <end position="209"/>
    </location>
</feature>
<evidence type="ECO:0000256" key="3">
    <source>
        <dbReference type="ARBA" id="ARBA00029447"/>
    </source>
</evidence>
<accession>T2G833</accession>
<name>T2G833_MEGG1</name>
<reference evidence="8 9" key="1">
    <citation type="journal article" date="2013" name="J. Bacteriol.">
        <title>Roles of HynAB and Ech, the only two hydrogenases found in the model sulfate reducer Desulfovibrio gigas.</title>
        <authorList>
            <person name="Morais-Silva F.O."/>
            <person name="Santos C.I."/>
            <person name="Rodrigues R."/>
            <person name="Pereira I.A."/>
            <person name="Rodrigues-Pousada C."/>
        </authorList>
    </citation>
    <scope>NUCLEOTIDE SEQUENCE [LARGE SCALE GENOMIC DNA]</scope>
    <source>
        <strain evidence="9">ATCC 19364 / DSM 1382 / NCIMB 9332 / VKM B-1759</strain>
    </source>
</reference>
<dbReference type="OrthoDB" id="9816383at2"/>
<dbReference type="HOGENOM" id="CLU_000445_107_27_7"/>
<dbReference type="PROSITE" id="PS50111">
    <property type="entry name" value="CHEMOTAXIS_TRANSDUC_2"/>
    <property type="match status" value="1"/>
</dbReference>
<dbReference type="eggNOG" id="COG0840">
    <property type="taxonomic scope" value="Bacteria"/>
</dbReference>
<evidence type="ECO:0000313" key="9">
    <source>
        <dbReference type="Proteomes" id="UP000016587"/>
    </source>
</evidence>
<dbReference type="PRINTS" id="PR00260">
    <property type="entry name" value="CHEMTRNSDUCR"/>
</dbReference>
<dbReference type="GO" id="GO:0016020">
    <property type="term" value="C:membrane"/>
    <property type="evidence" value="ECO:0007669"/>
    <property type="project" value="UniProtKB-SubCell"/>
</dbReference>
<feature type="domain" description="Methyl-accepting transducer" evidence="6">
    <location>
        <begin position="400"/>
        <end position="636"/>
    </location>
</feature>
<dbReference type="Proteomes" id="UP000016587">
    <property type="component" value="Chromosome"/>
</dbReference>
<evidence type="ECO:0000259" key="7">
    <source>
        <dbReference type="PROSITE" id="PS50885"/>
    </source>
</evidence>
<keyword evidence="2 4" id="KW-0807">Transducer</keyword>
<comment type="subcellular location">
    <subcellularLocation>
        <location evidence="1">Membrane</location>
    </subcellularLocation>
</comment>
<dbReference type="InterPro" id="IPR000014">
    <property type="entry name" value="PAS"/>
</dbReference>
<dbReference type="CDD" id="cd11386">
    <property type="entry name" value="MCP_signal"/>
    <property type="match status" value="1"/>
</dbReference>
<dbReference type="EMBL" id="CP006585">
    <property type="protein sequence ID" value="AGW12301.1"/>
    <property type="molecule type" value="Genomic_DNA"/>
</dbReference>
<reference evidence="9" key="2">
    <citation type="submission" date="2013-07" db="EMBL/GenBank/DDBJ databases">
        <authorList>
            <person name="Morais-Silva F.O."/>
            <person name="Rezende A.M."/>
            <person name="Pimentel C."/>
            <person name="Resende D.M."/>
            <person name="Santos C.I."/>
            <person name="Clemente C."/>
            <person name="de Oliveira L.M."/>
            <person name="da Silva S.M."/>
            <person name="Costa D.A."/>
            <person name="Varela-Raposo A."/>
            <person name="Horacio E.C.A."/>
            <person name="Matos M."/>
            <person name="Flores O."/>
            <person name="Ruiz J.C."/>
            <person name="Rodrigues-Pousada C."/>
        </authorList>
    </citation>
    <scope>NUCLEOTIDE SEQUENCE [LARGE SCALE GENOMIC DNA]</scope>
    <source>
        <strain evidence="9">ATCC 19364 / DSM 1382 / NCIMB 9332 / VKM B-1759</strain>
    </source>
</reference>
<dbReference type="Pfam" id="PF00015">
    <property type="entry name" value="MCPsignal"/>
    <property type="match status" value="1"/>
</dbReference>
<dbReference type="Gene3D" id="3.30.450.290">
    <property type="match status" value="1"/>
</dbReference>
<dbReference type="SMART" id="SM00304">
    <property type="entry name" value="HAMP"/>
    <property type="match status" value="1"/>
</dbReference>
<proteinExistence type="inferred from homology"/>
<evidence type="ECO:0000259" key="6">
    <source>
        <dbReference type="PROSITE" id="PS50111"/>
    </source>
</evidence>
<dbReference type="RefSeq" id="WP_021758925.1">
    <property type="nucleotide sequence ID" value="NC_022444.1"/>
</dbReference>
<dbReference type="Gene3D" id="1.10.287.950">
    <property type="entry name" value="Methyl-accepting chemotaxis protein"/>
    <property type="match status" value="1"/>
</dbReference>
<dbReference type="Gene3D" id="6.10.340.10">
    <property type="match status" value="1"/>
</dbReference>
<dbReference type="Pfam" id="PF13426">
    <property type="entry name" value="PAS_9"/>
    <property type="match status" value="1"/>
</dbReference>
<comment type="similarity">
    <text evidence="3">Belongs to the methyl-accepting chemotaxis (MCP) protein family.</text>
</comment>
<dbReference type="SUPFAM" id="SSF158472">
    <property type="entry name" value="HAMP domain-like"/>
    <property type="match status" value="1"/>
</dbReference>
<keyword evidence="9" id="KW-1185">Reference proteome</keyword>
<dbReference type="KEGG" id="dgg:DGI_0381"/>
<dbReference type="Gene3D" id="3.30.450.20">
    <property type="entry name" value="PAS domain"/>
    <property type="match status" value="1"/>
</dbReference>
<evidence type="ECO:0000256" key="1">
    <source>
        <dbReference type="ARBA" id="ARBA00004370"/>
    </source>
</evidence>
<dbReference type="PANTHER" id="PTHR32089">
    <property type="entry name" value="METHYL-ACCEPTING CHEMOTAXIS PROTEIN MCPB"/>
    <property type="match status" value="1"/>
</dbReference>
<dbReference type="AlphaFoldDB" id="T2G833"/>
<dbReference type="STRING" id="1121448.DGI_0381"/>
<keyword evidence="5" id="KW-0812">Transmembrane</keyword>
<feature type="domain" description="HAMP" evidence="7">
    <location>
        <begin position="211"/>
        <end position="263"/>
    </location>
</feature>
<protein>
    <submittedName>
        <fullName evidence="8">Putative methyl-accepting chemotaxis sensory transducer protein</fullName>
    </submittedName>
</protein>
<evidence type="ECO:0000256" key="4">
    <source>
        <dbReference type="PROSITE-ProRule" id="PRU00284"/>
    </source>
</evidence>
<organism evidence="8 9">
    <name type="scientific">Megalodesulfovibrio gigas (strain ATCC 19364 / DSM 1382 / NCIMB 9332 / VKM B-1759)</name>
    <name type="common">Desulfovibrio gigas</name>
    <dbReference type="NCBI Taxonomy" id="1121448"/>
    <lineage>
        <taxon>Bacteria</taxon>
        <taxon>Pseudomonadati</taxon>
        <taxon>Thermodesulfobacteriota</taxon>
        <taxon>Desulfovibrionia</taxon>
        <taxon>Desulfovibrionales</taxon>
        <taxon>Desulfovibrionaceae</taxon>
        <taxon>Megalodesulfovibrio</taxon>
    </lineage>
</organism>
<dbReference type="FunFam" id="1.10.287.950:FF:000001">
    <property type="entry name" value="Methyl-accepting chemotaxis sensory transducer"/>
    <property type="match status" value="1"/>
</dbReference>
<dbReference type="PATRIC" id="fig|1121448.10.peg.382"/>
<dbReference type="GO" id="GO:0007165">
    <property type="term" value="P:signal transduction"/>
    <property type="evidence" value="ECO:0007669"/>
    <property type="project" value="UniProtKB-KW"/>
</dbReference>
<evidence type="ECO:0000256" key="5">
    <source>
        <dbReference type="SAM" id="Phobius"/>
    </source>
</evidence>
<keyword evidence="5" id="KW-0472">Membrane</keyword>
<dbReference type="GO" id="GO:0004888">
    <property type="term" value="F:transmembrane signaling receptor activity"/>
    <property type="evidence" value="ECO:0007669"/>
    <property type="project" value="InterPro"/>
</dbReference>
<dbReference type="SUPFAM" id="SSF55785">
    <property type="entry name" value="PYP-like sensor domain (PAS domain)"/>
    <property type="match status" value="1"/>
</dbReference>
<dbReference type="InterPro" id="IPR004089">
    <property type="entry name" value="MCPsignal_dom"/>
</dbReference>
<dbReference type="SMART" id="SM00283">
    <property type="entry name" value="MA"/>
    <property type="match status" value="1"/>
</dbReference>
<evidence type="ECO:0000313" key="8">
    <source>
        <dbReference type="EMBL" id="AGW12301.1"/>
    </source>
</evidence>
<dbReference type="PANTHER" id="PTHR32089:SF112">
    <property type="entry name" value="LYSOZYME-LIKE PROTEIN-RELATED"/>
    <property type="match status" value="1"/>
</dbReference>
<evidence type="ECO:0000256" key="2">
    <source>
        <dbReference type="ARBA" id="ARBA00023224"/>
    </source>
</evidence>
<gene>
    <name evidence="8" type="ORF">DGI_0381</name>
</gene>
<dbReference type="Pfam" id="PF00672">
    <property type="entry name" value="HAMP"/>
    <property type="match status" value="1"/>
</dbReference>
<dbReference type="GO" id="GO:0006935">
    <property type="term" value="P:chemotaxis"/>
    <property type="evidence" value="ECO:0007669"/>
    <property type="project" value="InterPro"/>
</dbReference>
<dbReference type="SUPFAM" id="SSF58104">
    <property type="entry name" value="Methyl-accepting chemotaxis protein (MCP) signaling domain"/>
    <property type="match status" value="1"/>
</dbReference>